<dbReference type="Proteomes" id="UP000654123">
    <property type="component" value="Unassembled WGS sequence"/>
</dbReference>
<dbReference type="EMBL" id="BMSV01000010">
    <property type="protein sequence ID" value="GGQ22967.1"/>
    <property type="molecule type" value="Genomic_DNA"/>
</dbReference>
<protein>
    <submittedName>
        <fullName evidence="1">Uncharacterized protein</fullName>
    </submittedName>
</protein>
<reference evidence="1" key="1">
    <citation type="journal article" date="2014" name="Int. J. Syst. Evol. Microbiol.">
        <title>Complete genome sequence of Corynebacterium casei LMG S-19264T (=DSM 44701T), isolated from a smear-ripened cheese.</title>
        <authorList>
            <consortium name="US DOE Joint Genome Institute (JGI-PGF)"/>
            <person name="Walter F."/>
            <person name="Albersmeier A."/>
            <person name="Kalinowski J."/>
            <person name="Ruckert C."/>
        </authorList>
    </citation>
    <scope>NUCLEOTIDE SEQUENCE</scope>
    <source>
        <strain evidence="1">JCM 4335</strain>
    </source>
</reference>
<reference evidence="1" key="2">
    <citation type="submission" date="2020-09" db="EMBL/GenBank/DDBJ databases">
        <authorList>
            <person name="Sun Q."/>
            <person name="Ohkuma M."/>
        </authorList>
    </citation>
    <scope>NUCLEOTIDE SEQUENCE</scope>
    <source>
        <strain evidence="1">JCM 4335</strain>
    </source>
</reference>
<evidence type="ECO:0000313" key="2">
    <source>
        <dbReference type="Proteomes" id="UP000654123"/>
    </source>
</evidence>
<sequence length="207" mass="22986">MAGFRSLARQVRDPGCDVALRRYSLRKCLERFAPYGHRATWDHLCRRHGFGHEDRDLDPARLVAALDEVEEARAVWLAYERRFAERRRREKRLGLRTPGPIDDWHRLTWGGNGVARCVDPAVHPDLPLGEALRRLIAALEAGTGGCCPVCGGDRFVWRWDGLDEACGPVCGNCGVLVPAPVLSDETLASARRRAARADAVRELAAVG</sequence>
<comment type="caution">
    <text evidence="1">The sequence shown here is derived from an EMBL/GenBank/DDBJ whole genome shotgun (WGS) entry which is preliminary data.</text>
</comment>
<organism evidence="1 2">
    <name type="scientific">Streptomyces roseolilacinus</name>
    <dbReference type="NCBI Taxonomy" id="66904"/>
    <lineage>
        <taxon>Bacteria</taxon>
        <taxon>Bacillati</taxon>
        <taxon>Actinomycetota</taxon>
        <taxon>Actinomycetes</taxon>
        <taxon>Kitasatosporales</taxon>
        <taxon>Streptomycetaceae</taxon>
        <taxon>Streptomyces</taxon>
    </lineage>
</organism>
<evidence type="ECO:0000313" key="1">
    <source>
        <dbReference type="EMBL" id="GGQ22967.1"/>
    </source>
</evidence>
<dbReference type="AlphaFoldDB" id="A0A918EN96"/>
<proteinExistence type="predicted"/>
<gene>
    <name evidence="1" type="ORF">GCM10010249_47060</name>
</gene>
<accession>A0A918EN96</accession>
<keyword evidence="2" id="KW-1185">Reference proteome</keyword>
<dbReference type="RefSeq" id="WP_189537103.1">
    <property type="nucleotide sequence ID" value="NZ_BMSV01000010.1"/>
</dbReference>
<name>A0A918EN96_9ACTN</name>